<dbReference type="InterPro" id="IPR036388">
    <property type="entry name" value="WH-like_DNA-bd_sf"/>
</dbReference>
<proteinExistence type="predicted"/>
<dbReference type="AlphaFoldDB" id="A0A789REP1"/>
<dbReference type="EMBL" id="DAAYTU010000010">
    <property type="protein sequence ID" value="HAG5770420.1"/>
    <property type="molecule type" value="Genomic_DNA"/>
</dbReference>
<organism evidence="1">
    <name type="scientific">Escherichia coli</name>
    <dbReference type="NCBI Taxonomy" id="562"/>
    <lineage>
        <taxon>Bacteria</taxon>
        <taxon>Pseudomonadati</taxon>
        <taxon>Pseudomonadota</taxon>
        <taxon>Gammaproteobacteria</taxon>
        <taxon>Enterobacterales</taxon>
        <taxon>Enterobacteriaceae</taxon>
        <taxon>Escherichia</taxon>
    </lineage>
</organism>
<reference evidence="1" key="1">
    <citation type="journal article" date="2018" name="Genome Biol.">
        <title>SKESA: strategic k-mer extension for scrupulous assemblies.</title>
        <authorList>
            <person name="Souvorov A."/>
            <person name="Agarwala R."/>
            <person name="Lipman D.J."/>
        </authorList>
    </citation>
    <scope>NUCLEOTIDE SEQUENCE [LARGE SCALE GENOMIC DNA]</scope>
    <source>
        <strain evidence="1">1839</strain>
    </source>
</reference>
<dbReference type="Pfam" id="PF01638">
    <property type="entry name" value="HxlR"/>
    <property type="match status" value="1"/>
</dbReference>
<sequence>MNINRASLVTPPHVEYSLTPLGKQVSEKVAAQADWIELNLPEVLAVWDECTA</sequence>
<dbReference type="InterPro" id="IPR002577">
    <property type="entry name" value="HTH_HxlR"/>
</dbReference>
<dbReference type="SUPFAM" id="SSF46785">
    <property type="entry name" value="Winged helix' DNA-binding domain"/>
    <property type="match status" value="1"/>
</dbReference>
<dbReference type="InterPro" id="IPR036390">
    <property type="entry name" value="WH_DNA-bd_sf"/>
</dbReference>
<gene>
    <name evidence="1" type="ORF">GGB84_002075</name>
</gene>
<dbReference type="Gene3D" id="1.10.10.10">
    <property type="entry name" value="Winged helix-like DNA-binding domain superfamily/Winged helix DNA-binding domain"/>
    <property type="match status" value="1"/>
</dbReference>
<evidence type="ECO:0000313" key="1">
    <source>
        <dbReference type="EMBL" id="HAG5770420.1"/>
    </source>
</evidence>
<reference evidence="1" key="2">
    <citation type="submission" date="2020-02" db="EMBL/GenBank/DDBJ databases">
        <authorList>
            <consortium name="NCBI Pathogen Detection Project"/>
        </authorList>
    </citation>
    <scope>NUCLEOTIDE SEQUENCE</scope>
    <source>
        <strain evidence="1">1839</strain>
    </source>
</reference>
<protein>
    <submittedName>
        <fullName evidence="1">Winged helix-turn-helix transcriptional regulator</fullName>
    </submittedName>
</protein>
<accession>A0A789REP1</accession>
<name>A0A789REP1_ECOLX</name>
<comment type="caution">
    <text evidence="1">The sequence shown here is derived from an EMBL/GenBank/DDBJ whole genome shotgun (WGS) entry which is preliminary data.</text>
</comment>